<evidence type="ECO:0000313" key="5">
    <source>
        <dbReference type="Proteomes" id="UP000187323"/>
    </source>
</evidence>
<evidence type="ECO:0000313" key="6">
    <source>
        <dbReference type="Proteomes" id="UP000249163"/>
    </source>
</evidence>
<keyword evidence="4" id="KW-1185">Reference proteome</keyword>
<dbReference type="EMBL" id="CP021965">
    <property type="protein sequence ID" value="AWV34157.1"/>
    <property type="molecule type" value="Genomic_DNA"/>
</dbReference>
<protein>
    <submittedName>
        <fullName evidence="3">Uncharacterized protein</fullName>
    </submittedName>
</protein>
<dbReference type="Proteomes" id="UP000187158">
    <property type="component" value="Unassembled WGS sequence"/>
</dbReference>
<dbReference type="RefSeq" id="WP_038571602.1">
    <property type="nucleotide sequence ID" value="NZ_CP009428.1"/>
</dbReference>
<gene>
    <name evidence="3" type="ORF">BSK47_05380</name>
    <name evidence="2" type="ORF">BSO21_16790</name>
    <name evidence="1" type="ORF">CD191_16915</name>
</gene>
<name>A0A1R0XAT0_9BACL</name>
<dbReference type="EMBL" id="MPTO01000004">
    <property type="protein sequence ID" value="OME23127.1"/>
    <property type="molecule type" value="Genomic_DNA"/>
</dbReference>
<sequence length="75" mass="8969">MKTRLIGDTREQEIISCLYKFQNDLKGAIDMSIDRFIIKKLDSCHEEHTRQNLVKLFRLRIQKAEKAEQKNYKIS</sequence>
<proteinExistence type="predicted"/>
<dbReference type="GeneID" id="31571904"/>
<evidence type="ECO:0000313" key="3">
    <source>
        <dbReference type="EMBL" id="OME23127.1"/>
    </source>
</evidence>
<organism evidence="3 5">
    <name type="scientific">Paenibacillus odorifer</name>
    <dbReference type="NCBI Taxonomy" id="189426"/>
    <lineage>
        <taxon>Bacteria</taxon>
        <taxon>Bacillati</taxon>
        <taxon>Bacillota</taxon>
        <taxon>Bacilli</taxon>
        <taxon>Bacillales</taxon>
        <taxon>Paenibacillaceae</taxon>
        <taxon>Paenibacillus</taxon>
    </lineage>
</organism>
<dbReference type="EMBL" id="MPVP01000104">
    <property type="protein sequence ID" value="OMD32052.1"/>
    <property type="molecule type" value="Genomic_DNA"/>
</dbReference>
<dbReference type="AlphaFoldDB" id="A0A1R0XAT0"/>
<accession>A0A1R0XAT0</accession>
<reference evidence="1 6" key="2">
    <citation type="submission" date="2017-06" db="EMBL/GenBank/DDBJ databases">
        <title>Complete genome sequence of Paenibacillus odorifer CBA7130.</title>
        <authorList>
            <person name="Nam Y.-D."/>
            <person name="Kang J."/>
            <person name="Chung W.-H."/>
        </authorList>
    </citation>
    <scope>NUCLEOTIDE SEQUENCE [LARGE SCALE GENOMIC DNA]</scope>
    <source>
        <strain evidence="1 6">CBA7130</strain>
    </source>
</reference>
<dbReference type="Proteomes" id="UP000187323">
    <property type="component" value="Unassembled WGS sequence"/>
</dbReference>
<dbReference type="Proteomes" id="UP000249163">
    <property type="component" value="Chromosome"/>
</dbReference>
<reference evidence="3 5" key="1">
    <citation type="submission" date="2016-10" db="EMBL/GenBank/DDBJ databases">
        <title>Paenibacillus species isolates.</title>
        <authorList>
            <person name="Beno S.M."/>
        </authorList>
    </citation>
    <scope>NUCLEOTIDE SEQUENCE [LARGE SCALE GENOMIC DNA]</scope>
    <source>
        <strain evidence="2 4">FSL H7-0433</strain>
        <strain evidence="3 5">FSL H7-0918</strain>
    </source>
</reference>
<evidence type="ECO:0000313" key="2">
    <source>
        <dbReference type="EMBL" id="OMD32052.1"/>
    </source>
</evidence>
<evidence type="ECO:0000313" key="4">
    <source>
        <dbReference type="Proteomes" id="UP000187158"/>
    </source>
</evidence>
<evidence type="ECO:0000313" key="1">
    <source>
        <dbReference type="EMBL" id="AWV34157.1"/>
    </source>
</evidence>